<dbReference type="AlphaFoldDB" id="A0A4Z2EN32"/>
<gene>
    <name evidence="1" type="ORF">EYF80_059501</name>
</gene>
<dbReference type="EMBL" id="SRLO01004595">
    <property type="protein sequence ID" value="TNN30347.1"/>
    <property type="molecule type" value="Genomic_DNA"/>
</dbReference>
<name>A0A4Z2EN32_9TELE</name>
<proteinExistence type="predicted"/>
<evidence type="ECO:0000313" key="1">
    <source>
        <dbReference type="EMBL" id="TNN30347.1"/>
    </source>
</evidence>
<dbReference type="Proteomes" id="UP000314294">
    <property type="component" value="Unassembled WGS sequence"/>
</dbReference>
<organism evidence="1 2">
    <name type="scientific">Liparis tanakae</name>
    <name type="common">Tanaka's snailfish</name>
    <dbReference type="NCBI Taxonomy" id="230148"/>
    <lineage>
        <taxon>Eukaryota</taxon>
        <taxon>Metazoa</taxon>
        <taxon>Chordata</taxon>
        <taxon>Craniata</taxon>
        <taxon>Vertebrata</taxon>
        <taxon>Euteleostomi</taxon>
        <taxon>Actinopterygii</taxon>
        <taxon>Neopterygii</taxon>
        <taxon>Teleostei</taxon>
        <taxon>Neoteleostei</taxon>
        <taxon>Acanthomorphata</taxon>
        <taxon>Eupercaria</taxon>
        <taxon>Perciformes</taxon>
        <taxon>Cottioidei</taxon>
        <taxon>Cottales</taxon>
        <taxon>Liparidae</taxon>
        <taxon>Liparis</taxon>
    </lineage>
</organism>
<protein>
    <submittedName>
        <fullName evidence="1">Uncharacterized protein</fullName>
    </submittedName>
</protein>
<accession>A0A4Z2EN32</accession>
<sequence length="75" mass="8541">MRLSKRTNQGTESCDERPRLESFYFLFRVRQEGTQLLLPGSEVGGRRSEAGVGPNRSCIRKDVCVSWWACVFSKA</sequence>
<evidence type="ECO:0000313" key="2">
    <source>
        <dbReference type="Proteomes" id="UP000314294"/>
    </source>
</evidence>
<comment type="caution">
    <text evidence="1">The sequence shown here is derived from an EMBL/GenBank/DDBJ whole genome shotgun (WGS) entry which is preliminary data.</text>
</comment>
<keyword evidence="2" id="KW-1185">Reference proteome</keyword>
<reference evidence="1 2" key="1">
    <citation type="submission" date="2019-03" db="EMBL/GenBank/DDBJ databases">
        <title>First draft genome of Liparis tanakae, snailfish: a comprehensive survey of snailfish specific genes.</title>
        <authorList>
            <person name="Kim W."/>
            <person name="Song I."/>
            <person name="Jeong J.-H."/>
            <person name="Kim D."/>
            <person name="Kim S."/>
            <person name="Ryu S."/>
            <person name="Song J.Y."/>
            <person name="Lee S.K."/>
        </authorList>
    </citation>
    <scope>NUCLEOTIDE SEQUENCE [LARGE SCALE GENOMIC DNA]</scope>
    <source>
        <tissue evidence="1">Muscle</tissue>
    </source>
</reference>